<evidence type="ECO:0000313" key="1">
    <source>
        <dbReference type="EMBL" id="EJX04586.1"/>
    </source>
</evidence>
<proteinExistence type="predicted"/>
<dbReference type="AlphaFoldDB" id="J9CWI0"/>
<protein>
    <submittedName>
        <fullName evidence="1">Secreted protein</fullName>
    </submittedName>
</protein>
<reference evidence="1" key="1">
    <citation type="journal article" date="2012" name="PLoS ONE">
        <title>Gene sets for utilization of primary and secondary nutrition supplies in the distal gut of endangered iberian lynx.</title>
        <authorList>
            <person name="Alcaide M."/>
            <person name="Messina E."/>
            <person name="Richter M."/>
            <person name="Bargiela R."/>
            <person name="Peplies J."/>
            <person name="Huws S.A."/>
            <person name="Newbold C.J."/>
            <person name="Golyshin P.N."/>
            <person name="Simon M.A."/>
            <person name="Lopez G."/>
            <person name="Yakimov M.M."/>
            <person name="Ferrer M."/>
        </authorList>
    </citation>
    <scope>NUCLEOTIDE SEQUENCE</scope>
</reference>
<name>J9CWI0_9ZZZZ</name>
<organism evidence="1">
    <name type="scientific">gut metagenome</name>
    <dbReference type="NCBI Taxonomy" id="749906"/>
    <lineage>
        <taxon>unclassified sequences</taxon>
        <taxon>metagenomes</taxon>
        <taxon>organismal metagenomes</taxon>
    </lineage>
</organism>
<comment type="caution">
    <text evidence="1">The sequence shown here is derived from an EMBL/GenBank/DDBJ whole genome shotgun (WGS) entry which is preliminary data.</text>
</comment>
<dbReference type="EMBL" id="AMCI01001764">
    <property type="protein sequence ID" value="EJX04586.1"/>
    <property type="molecule type" value="Genomic_DNA"/>
</dbReference>
<sequence>MYSSKLAIRVPFTLSICSMLSISSSHSEMRMMSSE</sequence>
<accession>J9CWI0</accession>
<gene>
    <name evidence="1" type="ORF">EVA_07307</name>
</gene>